<keyword evidence="1" id="KW-1133">Transmembrane helix</keyword>
<dbReference type="Pfam" id="PF19540">
    <property type="entry name" value="DUF6064"/>
    <property type="match status" value="1"/>
</dbReference>
<feature type="transmembrane region" description="Helical" evidence="1">
    <location>
        <begin position="164"/>
        <end position="186"/>
    </location>
</feature>
<organism evidence="2 3">
    <name type="scientific">Aquisalimonas asiatica</name>
    <dbReference type="NCBI Taxonomy" id="406100"/>
    <lineage>
        <taxon>Bacteria</taxon>
        <taxon>Pseudomonadati</taxon>
        <taxon>Pseudomonadota</taxon>
        <taxon>Gammaproteobacteria</taxon>
        <taxon>Chromatiales</taxon>
        <taxon>Ectothiorhodospiraceae</taxon>
        <taxon>Aquisalimonas</taxon>
    </lineage>
</organism>
<feature type="transmembrane region" description="Helical" evidence="1">
    <location>
        <begin position="20"/>
        <end position="43"/>
    </location>
</feature>
<keyword evidence="1" id="KW-0472">Membrane</keyword>
<feature type="transmembrane region" description="Helical" evidence="1">
    <location>
        <begin position="111"/>
        <end position="131"/>
    </location>
</feature>
<keyword evidence="1" id="KW-0812">Transmembrane</keyword>
<evidence type="ECO:0000313" key="2">
    <source>
        <dbReference type="EMBL" id="SEO70875.1"/>
    </source>
</evidence>
<proteinExistence type="predicted"/>
<dbReference type="EMBL" id="FOEG01000002">
    <property type="protein sequence ID" value="SEO70875.1"/>
    <property type="molecule type" value="Genomic_DNA"/>
</dbReference>
<dbReference type="STRING" id="406100.SAMN04488052_102310"/>
<dbReference type="RefSeq" id="WP_091641003.1">
    <property type="nucleotide sequence ID" value="NZ_FOEG01000002.1"/>
</dbReference>
<feature type="transmembrane region" description="Helical" evidence="1">
    <location>
        <begin position="82"/>
        <end position="102"/>
    </location>
</feature>
<gene>
    <name evidence="2" type="ORF">SAMN04488052_102310</name>
</gene>
<feature type="transmembrane region" description="Helical" evidence="1">
    <location>
        <begin position="55"/>
        <end position="76"/>
    </location>
</feature>
<accession>A0A1H8RWY4</accession>
<dbReference type="AlphaFoldDB" id="A0A1H8RWY4"/>
<evidence type="ECO:0000313" key="3">
    <source>
        <dbReference type="Proteomes" id="UP000199657"/>
    </source>
</evidence>
<keyword evidence="3" id="KW-1185">Reference proteome</keyword>
<name>A0A1H8RWY4_9GAMM</name>
<dbReference type="InterPro" id="IPR045708">
    <property type="entry name" value="DUF6064"/>
</dbReference>
<reference evidence="2 3" key="1">
    <citation type="submission" date="2016-10" db="EMBL/GenBank/DDBJ databases">
        <authorList>
            <person name="de Groot N.N."/>
        </authorList>
    </citation>
    <scope>NUCLEOTIDE SEQUENCE [LARGE SCALE GENOMIC DNA]</scope>
    <source>
        <strain evidence="2 3">CGMCC 1.6291</strain>
    </source>
</reference>
<evidence type="ECO:0000256" key="1">
    <source>
        <dbReference type="SAM" id="Phobius"/>
    </source>
</evidence>
<protein>
    <submittedName>
        <fullName evidence="2">Uncharacterized protein</fullName>
    </submittedName>
</protein>
<dbReference type="Proteomes" id="UP000199657">
    <property type="component" value="Unassembled WGS sequence"/>
</dbReference>
<feature type="transmembrane region" description="Helical" evidence="1">
    <location>
        <begin position="192"/>
        <end position="213"/>
    </location>
</feature>
<feature type="transmembrane region" description="Helical" evidence="1">
    <location>
        <begin position="137"/>
        <end position="157"/>
    </location>
</feature>
<sequence>MLPYSLDALFSIVADLNTSHWYAVMACLAAGGVILAATVLPVIRPLDRVSGQLLAVGWIAVGGLFYGVHLAPFFFAAPWFQWVFIAQGVLLGAFAFSGAAALRRDVGPTTWLGRALMLYGLLGLPVLDLLLGSGWPAFRVVGLSPEPTVVFTCGWLLTRRPGTLVPALAFVPLLAGGAAGYAAMALAWWPDWGVAVAAAAGFAGSLVAVVRYVPR</sequence>